<organism evidence="3 4">
    <name type="scientific">Cochliobolus heterostrophus (strain C5 / ATCC 48332 / race O)</name>
    <name type="common">Southern corn leaf blight fungus</name>
    <name type="synonym">Bipolaris maydis</name>
    <dbReference type="NCBI Taxonomy" id="701091"/>
    <lineage>
        <taxon>Eukaryota</taxon>
        <taxon>Fungi</taxon>
        <taxon>Dikarya</taxon>
        <taxon>Ascomycota</taxon>
        <taxon>Pezizomycotina</taxon>
        <taxon>Dothideomycetes</taxon>
        <taxon>Pleosporomycetidae</taxon>
        <taxon>Pleosporales</taxon>
        <taxon>Pleosporineae</taxon>
        <taxon>Pleosporaceae</taxon>
        <taxon>Bipolaris</taxon>
    </lineage>
</organism>
<dbReference type="Pfam" id="PF13424">
    <property type="entry name" value="TPR_12"/>
    <property type="match status" value="4"/>
</dbReference>
<dbReference type="PRINTS" id="PR00381">
    <property type="entry name" value="KINESINLIGHT"/>
</dbReference>
<dbReference type="InterPro" id="IPR003593">
    <property type="entry name" value="AAA+_ATPase"/>
</dbReference>
<dbReference type="Pfam" id="PF06985">
    <property type="entry name" value="HET"/>
    <property type="match status" value="1"/>
</dbReference>
<feature type="repeat" description="TPR" evidence="1">
    <location>
        <begin position="694"/>
        <end position="727"/>
    </location>
</feature>
<dbReference type="STRING" id="701091.M2UC89"/>
<dbReference type="NCBIfam" id="NF040586">
    <property type="entry name" value="FxSxx_TPR"/>
    <property type="match status" value="1"/>
</dbReference>
<dbReference type="Gene3D" id="1.25.40.10">
    <property type="entry name" value="Tetratricopeptide repeat domain"/>
    <property type="match status" value="3"/>
</dbReference>
<keyword evidence="1" id="KW-0802">TPR repeat</keyword>
<evidence type="ECO:0000313" key="4">
    <source>
        <dbReference type="Proteomes" id="UP000016936"/>
    </source>
</evidence>
<dbReference type="InterPro" id="IPR010730">
    <property type="entry name" value="HET"/>
</dbReference>
<keyword evidence="4" id="KW-1185">Reference proteome</keyword>
<dbReference type="PROSITE" id="PS50005">
    <property type="entry name" value="TPR"/>
    <property type="match status" value="2"/>
</dbReference>
<accession>M2UC89</accession>
<dbReference type="OrthoDB" id="5986190at2759"/>
<evidence type="ECO:0000259" key="2">
    <source>
        <dbReference type="SMART" id="SM00382"/>
    </source>
</evidence>
<proteinExistence type="predicted"/>
<dbReference type="InterPro" id="IPR002182">
    <property type="entry name" value="NB-ARC"/>
</dbReference>
<dbReference type="SUPFAM" id="SSF52540">
    <property type="entry name" value="P-loop containing nucleoside triphosphate hydrolases"/>
    <property type="match status" value="1"/>
</dbReference>
<dbReference type="SUPFAM" id="SSF48452">
    <property type="entry name" value="TPR-like"/>
    <property type="match status" value="3"/>
</dbReference>
<feature type="domain" description="AAA+ ATPase" evidence="2">
    <location>
        <begin position="282"/>
        <end position="446"/>
    </location>
</feature>
<dbReference type="PANTHER" id="PTHR46082">
    <property type="entry name" value="ATP/GTP-BINDING PROTEIN-RELATED"/>
    <property type="match status" value="1"/>
</dbReference>
<dbReference type="Proteomes" id="UP000016936">
    <property type="component" value="Unassembled WGS sequence"/>
</dbReference>
<dbReference type="AlphaFoldDB" id="M2UC89"/>
<dbReference type="Pfam" id="PF00931">
    <property type="entry name" value="NB-ARC"/>
    <property type="match status" value="1"/>
</dbReference>
<protein>
    <recommendedName>
        <fullName evidence="2">AAA+ ATPase domain-containing protein</fullName>
    </recommendedName>
</protein>
<dbReference type="PANTHER" id="PTHR46082:SF6">
    <property type="entry name" value="AAA+ ATPASE DOMAIN-CONTAINING PROTEIN-RELATED"/>
    <property type="match status" value="1"/>
</dbReference>
<dbReference type="InterPro" id="IPR053137">
    <property type="entry name" value="NLR-like"/>
</dbReference>
<dbReference type="SMART" id="SM00028">
    <property type="entry name" value="TPR"/>
    <property type="match status" value="9"/>
</dbReference>
<dbReference type="GO" id="GO:0043531">
    <property type="term" value="F:ADP binding"/>
    <property type="evidence" value="ECO:0007669"/>
    <property type="project" value="InterPro"/>
</dbReference>
<dbReference type="OMA" id="VHRFMAD"/>
<dbReference type="eggNOG" id="KOG1840">
    <property type="taxonomic scope" value="Eukaryota"/>
</dbReference>
<dbReference type="EMBL" id="KB445587">
    <property type="protein sequence ID" value="EMD85613.1"/>
    <property type="molecule type" value="Genomic_DNA"/>
</dbReference>
<reference evidence="3 4" key="1">
    <citation type="journal article" date="2012" name="PLoS Pathog.">
        <title>Diverse lifestyles and strategies of plant pathogenesis encoded in the genomes of eighteen Dothideomycetes fungi.</title>
        <authorList>
            <person name="Ohm R.A."/>
            <person name="Feau N."/>
            <person name="Henrissat B."/>
            <person name="Schoch C.L."/>
            <person name="Horwitz B.A."/>
            <person name="Barry K.W."/>
            <person name="Condon B.J."/>
            <person name="Copeland A.C."/>
            <person name="Dhillon B."/>
            <person name="Glaser F."/>
            <person name="Hesse C.N."/>
            <person name="Kosti I."/>
            <person name="LaButti K."/>
            <person name="Lindquist E.A."/>
            <person name="Lucas S."/>
            <person name="Salamov A.A."/>
            <person name="Bradshaw R.E."/>
            <person name="Ciuffetti L."/>
            <person name="Hamelin R.C."/>
            <person name="Kema G.H.J."/>
            <person name="Lawrence C."/>
            <person name="Scott J.A."/>
            <person name="Spatafora J.W."/>
            <person name="Turgeon B.G."/>
            <person name="de Wit P.J.G.M."/>
            <person name="Zhong S."/>
            <person name="Goodwin S.B."/>
            <person name="Grigoriev I.V."/>
        </authorList>
    </citation>
    <scope>NUCLEOTIDE SEQUENCE [LARGE SCALE GENOMIC DNA]</scope>
    <source>
        <strain evidence="4">C5 / ATCC 48332 / race O</strain>
    </source>
</reference>
<dbReference type="InterPro" id="IPR019734">
    <property type="entry name" value="TPR_rpt"/>
</dbReference>
<name>M2UC89_COCH5</name>
<gene>
    <name evidence="3" type="ORF">COCHEDRAFT_1147986</name>
</gene>
<dbReference type="SMART" id="SM00382">
    <property type="entry name" value="AAA"/>
    <property type="match status" value="1"/>
</dbReference>
<dbReference type="Pfam" id="PF13374">
    <property type="entry name" value="TPR_10"/>
    <property type="match status" value="2"/>
</dbReference>
<evidence type="ECO:0000256" key="1">
    <source>
        <dbReference type="PROSITE-ProRule" id="PRU00339"/>
    </source>
</evidence>
<evidence type="ECO:0000313" key="3">
    <source>
        <dbReference type="EMBL" id="EMD85613.1"/>
    </source>
</evidence>
<dbReference type="InterPro" id="IPR027417">
    <property type="entry name" value="P-loop_NTPase"/>
</dbReference>
<dbReference type="Gene3D" id="3.40.50.300">
    <property type="entry name" value="P-loop containing nucleotide triphosphate hydrolases"/>
    <property type="match status" value="1"/>
</dbReference>
<feature type="repeat" description="TPR" evidence="1">
    <location>
        <begin position="820"/>
        <end position="853"/>
    </location>
</feature>
<dbReference type="InterPro" id="IPR011990">
    <property type="entry name" value="TPR-like_helical_dom_sf"/>
</dbReference>
<sequence>MRLLHLDAPGRLILTDFRGKPIPPYAILSHRWGDSEILIEDIFNGNYKKKEEGYQKLRFCAEQAAQDGLQYFWIDTCCIDRWNNSERSKAINSMFQWYKNAVRCYVFLSDVSASTSTSTSTGSILCRDWNVSLRRSKWFTRGWTLQELIAPASVEFFSCEGQRIGDKASLDQLLHSITGIPLAALRNYPLNQFSTSERMRWVSGRETTETEDMVYCLLGLLGVSMPATYGEGRESALERLQAEVERAGRAPSIIPFARNKSFVGRELQLAKLEAKLFSNTQTTSTLAIVGPGGTGKSQLALEVAHRTLEKYKHCSVFWIDASGKDSLDQSYISVAQKLGVPGYDGDQADIEQIVRRCIAKLSTQQCLLIFDNVESTTVQHGGSPTAEATGLADFLPHSKLCSVIFTTTESDTAKTLAPQNIVALGELASDTALRMLQSRLTTPLSDAEQLGAIHLLRELSYLPLAVSQAAACINASNITIQQYQARLYDHDQAALKYSNDLREGEQGESGLRKAVAATLSLSIGQVRQSNAIAVEQLYVAACVDRKDIPLDMLQAASPQARVDAIMILDRYALITRRPAESAFDMHRLVHQSLREQLQIQGRLHECTQRTVTQLLQVFPNSDHSNRSKWRRLLPHAQYALSHSEKNDDEERTNLTEDCARALQSDGQYKRAEELYMQVMESRRRVLGSKHPNTLTSVNNLGSVLERQGKYEEAEAMHRRALEAREEVLGREHPDTLTSVNNLGLVLERQGKYEEAEAMHRRALERYEKVLGREHPDTLISVSNLGLVLESQGKYEEAEAMHRRALEAREKVLRREHPNTLTSVNNLGLVLERQGKYEEAEAMHRRALEAREEVLGREHPDTLTSVNNLGLVLERQGKYEEAEAMHRRALEGYEKVLGREHPDTFTSVANLGLVLESQSKYEEAEAMHRRALEAREKVLGREHPDTLTSVNNLGLVLERQGKYEEAEAMHRRALEGYEKVLGREHPDTFTSVANLGLVLESQSKYEEAEAMHRRALEAREKVLGREHPDTLTSVSNLGWVLSRQGKYEEAEAMHRRALEAREEVLGREHPDTLSSVYCLAHMLATLCDYKESLNLYNRACDGYSVVLGEHHSTTRACRQHHSEVLLSCKQS</sequence>
<reference evidence="4" key="2">
    <citation type="journal article" date="2013" name="PLoS Genet.">
        <title>Comparative genome structure, secondary metabolite, and effector coding capacity across Cochliobolus pathogens.</title>
        <authorList>
            <person name="Condon B.J."/>
            <person name="Leng Y."/>
            <person name="Wu D."/>
            <person name="Bushley K.E."/>
            <person name="Ohm R.A."/>
            <person name="Otillar R."/>
            <person name="Martin J."/>
            <person name="Schackwitz W."/>
            <person name="Grimwood J."/>
            <person name="MohdZainudin N."/>
            <person name="Xue C."/>
            <person name="Wang R."/>
            <person name="Manning V.A."/>
            <person name="Dhillon B."/>
            <person name="Tu Z.J."/>
            <person name="Steffenson B.J."/>
            <person name="Salamov A."/>
            <person name="Sun H."/>
            <person name="Lowry S."/>
            <person name="LaButti K."/>
            <person name="Han J."/>
            <person name="Copeland A."/>
            <person name="Lindquist E."/>
            <person name="Barry K."/>
            <person name="Schmutz J."/>
            <person name="Baker S.E."/>
            <person name="Ciuffetti L.M."/>
            <person name="Grigoriev I.V."/>
            <person name="Zhong S."/>
            <person name="Turgeon B.G."/>
        </authorList>
    </citation>
    <scope>NUCLEOTIDE SEQUENCE [LARGE SCALE GENOMIC DNA]</scope>
    <source>
        <strain evidence="4">C5 / ATCC 48332 / race O</strain>
    </source>
</reference>
<dbReference type="HOGENOM" id="CLU_000288_125_4_1"/>